<dbReference type="PROSITE" id="PS51421">
    <property type="entry name" value="RAS"/>
    <property type="match status" value="1"/>
</dbReference>
<keyword evidence="1" id="KW-0547">Nucleotide-binding</keyword>
<dbReference type="Pfam" id="PF00071">
    <property type="entry name" value="Ras"/>
    <property type="match status" value="1"/>
</dbReference>
<dbReference type="PRINTS" id="PR00449">
    <property type="entry name" value="RASTRNSFRMNG"/>
</dbReference>
<reference evidence="3" key="1">
    <citation type="submission" date="2021-09" db="EMBL/GenBank/DDBJ databases">
        <authorList>
            <consortium name="AG Swart"/>
            <person name="Singh M."/>
            <person name="Singh A."/>
            <person name="Seah K."/>
            <person name="Emmerich C."/>
        </authorList>
    </citation>
    <scope>NUCLEOTIDE SEQUENCE</scope>
    <source>
        <strain evidence="3">ATCC30299</strain>
    </source>
</reference>
<proteinExistence type="predicted"/>
<evidence type="ECO:0000313" key="3">
    <source>
        <dbReference type="EMBL" id="CAG9327758.1"/>
    </source>
</evidence>
<evidence type="ECO:0000313" key="4">
    <source>
        <dbReference type="Proteomes" id="UP001162131"/>
    </source>
</evidence>
<dbReference type="CDD" id="cd00154">
    <property type="entry name" value="Rab"/>
    <property type="match status" value="1"/>
</dbReference>
<organism evidence="3 4">
    <name type="scientific">Blepharisma stoltei</name>
    <dbReference type="NCBI Taxonomy" id="1481888"/>
    <lineage>
        <taxon>Eukaryota</taxon>
        <taxon>Sar</taxon>
        <taxon>Alveolata</taxon>
        <taxon>Ciliophora</taxon>
        <taxon>Postciliodesmatophora</taxon>
        <taxon>Heterotrichea</taxon>
        <taxon>Heterotrichida</taxon>
        <taxon>Blepharismidae</taxon>
        <taxon>Blepharisma</taxon>
    </lineage>
</organism>
<name>A0AAU9JWG5_9CILI</name>
<dbReference type="InterPro" id="IPR050227">
    <property type="entry name" value="Rab"/>
</dbReference>
<dbReference type="PANTHER" id="PTHR47977">
    <property type="entry name" value="RAS-RELATED PROTEIN RAB"/>
    <property type="match status" value="1"/>
</dbReference>
<dbReference type="PROSITE" id="PS51419">
    <property type="entry name" value="RAB"/>
    <property type="match status" value="1"/>
</dbReference>
<keyword evidence="2" id="KW-0342">GTP-binding</keyword>
<sequence>MDEHANKDTLKVILIGDSEVGKSTLINRFCLGRYSDLYLPTIGIEKNSISALQDGRRCMLELWTSSGNERYKVIYSHFYKDARGIIIVYDITNRTSFVNLKRWIRDVQLYAGADSTVFLIGNKSDLENQRVVAYEEGKEFADSFGYHFLEVSARSSVNLEMPFLTLTRITNCNQRHSMSF</sequence>
<dbReference type="NCBIfam" id="TIGR00231">
    <property type="entry name" value="small_GTP"/>
    <property type="match status" value="1"/>
</dbReference>
<evidence type="ECO:0000256" key="1">
    <source>
        <dbReference type="ARBA" id="ARBA00022741"/>
    </source>
</evidence>
<accession>A0AAU9JWG5</accession>
<dbReference type="InterPro" id="IPR001806">
    <property type="entry name" value="Small_GTPase"/>
</dbReference>
<dbReference type="SMART" id="SM00175">
    <property type="entry name" value="RAB"/>
    <property type="match status" value="1"/>
</dbReference>
<dbReference type="SUPFAM" id="SSF52540">
    <property type="entry name" value="P-loop containing nucleoside triphosphate hydrolases"/>
    <property type="match status" value="1"/>
</dbReference>
<comment type="caution">
    <text evidence="3">The sequence shown here is derived from an EMBL/GenBank/DDBJ whole genome shotgun (WGS) entry which is preliminary data.</text>
</comment>
<dbReference type="SMART" id="SM00173">
    <property type="entry name" value="RAS"/>
    <property type="match status" value="1"/>
</dbReference>
<dbReference type="Gene3D" id="3.40.50.300">
    <property type="entry name" value="P-loop containing nucleotide triphosphate hydrolases"/>
    <property type="match status" value="1"/>
</dbReference>
<dbReference type="FunFam" id="3.40.50.300:FF:001447">
    <property type="entry name" value="Ras-related protein Rab-1B"/>
    <property type="match status" value="1"/>
</dbReference>
<dbReference type="GO" id="GO:0005525">
    <property type="term" value="F:GTP binding"/>
    <property type="evidence" value="ECO:0007669"/>
    <property type="project" value="UniProtKB-KW"/>
</dbReference>
<dbReference type="SMART" id="SM00176">
    <property type="entry name" value="RAN"/>
    <property type="match status" value="1"/>
</dbReference>
<protein>
    <submittedName>
        <fullName evidence="3">Uncharacterized protein</fullName>
    </submittedName>
</protein>
<evidence type="ECO:0000256" key="2">
    <source>
        <dbReference type="ARBA" id="ARBA00023134"/>
    </source>
</evidence>
<keyword evidence="4" id="KW-1185">Reference proteome</keyword>
<dbReference type="Proteomes" id="UP001162131">
    <property type="component" value="Unassembled WGS sequence"/>
</dbReference>
<dbReference type="AlphaFoldDB" id="A0AAU9JWG5"/>
<gene>
    <name evidence="3" type="ORF">BSTOLATCC_MIC44386</name>
</gene>
<dbReference type="InterPro" id="IPR005225">
    <property type="entry name" value="Small_GTP-bd"/>
</dbReference>
<dbReference type="SMART" id="SM00174">
    <property type="entry name" value="RHO"/>
    <property type="match status" value="1"/>
</dbReference>
<dbReference type="GO" id="GO:0003924">
    <property type="term" value="F:GTPase activity"/>
    <property type="evidence" value="ECO:0007669"/>
    <property type="project" value="InterPro"/>
</dbReference>
<dbReference type="EMBL" id="CAJZBQ010000044">
    <property type="protein sequence ID" value="CAG9327758.1"/>
    <property type="molecule type" value="Genomic_DNA"/>
</dbReference>
<dbReference type="InterPro" id="IPR027417">
    <property type="entry name" value="P-loop_NTPase"/>
</dbReference>